<proteinExistence type="predicted"/>
<reference evidence="1" key="1">
    <citation type="submission" date="2023-07" db="EMBL/GenBank/DDBJ databases">
        <title>Chromosome-level genome assembly of Artemia franciscana.</title>
        <authorList>
            <person name="Jo E."/>
        </authorList>
    </citation>
    <scope>NUCLEOTIDE SEQUENCE</scope>
    <source>
        <tissue evidence="1">Whole body</tissue>
    </source>
</reference>
<accession>A0AA88KQW8</accession>
<dbReference type="EMBL" id="JAVRJZ010001680">
    <property type="protein sequence ID" value="KAK2701803.1"/>
    <property type="molecule type" value="Genomic_DNA"/>
</dbReference>
<comment type="caution">
    <text evidence="1">The sequence shown here is derived from an EMBL/GenBank/DDBJ whole genome shotgun (WGS) entry which is preliminary data.</text>
</comment>
<gene>
    <name evidence="1" type="ORF">QYM36_019558</name>
</gene>
<evidence type="ECO:0000313" key="2">
    <source>
        <dbReference type="Proteomes" id="UP001187531"/>
    </source>
</evidence>
<sequence>MEVQYRPETSLRVAGKRTQQELIQKWALQPGLRGKINSKCIECVYDPYQVGNWRKQVEKCTCVTCPLGSVKVDRGKYDLAESVQNYCQMHKDSGSTEAAKLDAKVKGLRYEKEELEFDQVRGKLIDKEKHINVMKEKVAELRVEIMSIPERTPHMLAGKKIDEMCLILRNECGQALRNFANSLVKQRRSSEHFSKNAVIYHLHAR</sequence>
<protein>
    <submittedName>
        <fullName evidence="1">Uncharacterized protein</fullName>
    </submittedName>
</protein>
<keyword evidence="2" id="KW-1185">Reference proteome</keyword>
<organism evidence="1 2">
    <name type="scientific">Artemia franciscana</name>
    <name type="common">Brine shrimp</name>
    <name type="synonym">Artemia sanfranciscana</name>
    <dbReference type="NCBI Taxonomy" id="6661"/>
    <lineage>
        <taxon>Eukaryota</taxon>
        <taxon>Metazoa</taxon>
        <taxon>Ecdysozoa</taxon>
        <taxon>Arthropoda</taxon>
        <taxon>Crustacea</taxon>
        <taxon>Branchiopoda</taxon>
        <taxon>Anostraca</taxon>
        <taxon>Artemiidae</taxon>
        <taxon>Artemia</taxon>
    </lineage>
</organism>
<dbReference type="Proteomes" id="UP001187531">
    <property type="component" value="Unassembled WGS sequence"/>
</dbReference>
<name>A0AA88KQW8_ARTSF</name>
<dbReference type="AlphaFoldDB" id="A0AA88KQW8"/>
<evidence type="ECO:0000313" key="1">
    <source>
        <dbReference type="EMBL" id="KAK2701803.1"/>
    </source>
</evidence>